<dbReference type="PATRIC" id="fig|476272.21.peg.1872"/>
<evidence type="ECO:0000313" key="1">
    <source>
        <dbReference type="EMBL" id="EEG48675.1"/>
    </source>
</evidence>
<proteinExistence type="predicted"/>
<gene>
    <name evidence="1" type="ORF">RUMHYD_02442</name>
</gene>
<keyword evidence="2" id="KW-1185">Reference proteome</keyword>
<evidence type="ECO:0000313" key="2">
    <source>
        <dbReference type="Proteomes" id="UP000003100"/>
    </source>
</evidence>
<dbReference type="Proteomes" id="UP000003100">
    <property type="component" value="Unassembled WGS sequence"/>
</dbReference>
<accession>C0CNJ9</accession>
<dbReference type="AlphaFoldDB" id="C0CNJ9"/>
<organism evidence="1 2">
    <name type="scientific">Blautia hydrogenotrophica (strain DSM 10507 / JCM 14656 / S5a33)</name>
    <name type="common">Ruminococcus hydrogenotrophicus</name>
    <dbReference type="NCBI Taxonomy" id="476272"/>
    <lineage>
        <taxon>Bacteria</taxon>
        <taxon>Bacillati</taxon>
        <taxon>Bacillota</taxon>
        <taxon>Clostridia</taxon>
        <taxon>Lachnospirales</taxon>
        <taxon>Lachnospiraceae</taxon>
        <taxon>Blautia</taxon>
    </lineage>
</organism>
<comment type="caution">
    <text evidence="1">The sequence shown here is derived from an EMBL/GenBank/DDBJ whole genome shotgun (WGS) entry which is preliminary data.</text>
</comment>
<reference evidence="1 2" key="1">
    <citation type="submission" date="2009-01" db="EMBL/GenBank/DDBJ databases">
        <authorList>
            <person name="Fulton L."/>
            <person name="Clifton S."/>
            <person name="Fulton B."/>
            <person name="Xu J."/>
            <person name="Minx P."/>
            <person name="Pepin K.H."/>
            <person name="Johnson M."/>
            <person name="Bhonagiri V."/>
            <person name="Nash W.E."/>
            <person name="Mardis E.R."/>
            <person name="Wilson R.K."/>
        </authorList>
    </citation>
    <scope>NUCLEOTIDE SEQUENCE [LARGE SCALE GENOMIC DNA]</scope>
    <source>
        <strain evidence="2">DSM 10507 / JCM 14656 / S5a33</strain>
    </source>
</reference>
<reference evidence="1 2" key="2">
    <citation type="submission" date="2009-02" db="EMBL/GenBank/DDBJ databases">
        <title>Draft genome sequence of Blautia hydrogenotrophica DSM 10507 (Ruminococcus hydrogenotrophicus DSM 10507).</title>
        <authorList>
            <person name="Sudarsanam P."/>
            <person name="Ley R."/>
            <person name="Guruge J."/>
            <person name="Turnbaugh P.J."/>
            <person name="Mahowald M."/>
            <person name="Liep D."/>
            <person name="Gordon J."/>
        </authorList>
    </citation>
    <scope>NUCLEOTIDE SEQUENCE [LARGE SCALE GENOMIC DNA]</scope>
    <source>
        <strain evidence="2">DSM 10507 / JCM 14656 / S5a33</strain>
    </source>
</reference>
<sequence length="53" mass="6466">MLDCTAYCMVEIVTFFLLYSKEKSFEKIRDIFSTEYTYICRENFIWSTGKSWQ</sequence>
<dbReference type="EMBL" id="ACBZ01000129">
    <property type="protein sequence ID" value="EEG48675.1"/>
    <property type="molecule type" value="Genomic_DNA"/>
</dbReference>
<name>C0CNJ9_BLAHS</name>
<protein>
    <submittedName>
        <fullName evidence="1">Uncharacterized protein</fullName>
    </submittedName>
</protein>
<dbReference type="HOGENOM" id="CLU_3059048_0_0_9"/>